<name>A0A1V4AE26_9ACTN</name>
<organism evidence="4 5">
    <name type="scientific">Streptomyces tsukubensis</name>
    <dbReference type="NCBI Taxonomy" id="83656"/>
    <lineage>
        <taxon>Bacteria</taxon>
        <taxon>Bacillati</taxon>
        <taxon>Actinomycetota</taxon>
        <taxon>Actinomycetes</taxon>
        <taxon>Kitasatosporales</taxon>
        <taxon>Streptomycetaceae</taxon>
        <taxon>Streptomyces</taxon>
    </lineage>
</organism>
<evidence type="ECO:0000313" key="4">
    <source>
        <dbReference type="EMBL" id="OON81591.1"/>
    </source>
</evidence>
<sequence length="202" mass="20520">MPSSPSRPVIRVRTATAAATLAFAGVSLAGATAAVAAPGDSGDIAVHKTGMAPSDTRDEKEVCKFTLSARNFETAKAATWTVTPQPKSPDKPVLTGELPLVNGAGHTPDYSLPNGTYELSWTIPGGVPKKKTFRINCSIGERDDNKKPSGAVAAGGGGMSNAAASGTDDSWGVGGPLLVTAAVSTAGVVLVRRARRRGHDAA</sequence>
<dbReference type="AlphaFoldDB" id="A0A1V4AE26"/>
<proteinExistence type="predicted"/>
<protein>
    <submittedName>
        <fullName evidence="4">Uncharacterized protein</fullName>
    </submittedName>
</protein>
<evidence type="ECO:0000313" key="5">
    <source>
        <dbReference type="Proteomes" id="UP000190539"/>
    </source>
</evidence>
<evidence type="ECO:0000256" key="3">
    <source>
        <dbReference type="SAM" id="SignalP"/>
    </source>
</evidence>
<reference evidence="4 5" key="1">
    <citation type="submission" date="2017-02" db="EMBL/GenBank/DDBJ databases">
        <title>Draft Genome Sequence of Streptomyces tsukubaensis F601, a Producer of the immunosuppressant tacrolimus FK506.</title>
        <authorList>
            <person name="Zong G."/>
            <person name="Zhong C."/>
            <person name="Fu J."/>
            <person name="Qin R."/>
            <person name="Cao G."/>
        </authorList>
    </citation>
    <scope>NUCLEOTIDE SEQUENCE [LARGE SCALE GENOMIC DNA]</scope>
    <source>
        <strain evidence="4 5">F601</strain>
    </source>
</reference>
<comment type="caution">
    <text evidence="4">The sequence shown here is derived from an EMBL/GenBank/DDBJ whole genome shotgun (WGS) entry which is preliminary data.</text>
</comment>
<feature type="chain" id="PRO_5012799089" evidence="3">
    <location>
        <begin position="37"/>
        <end position="202"/>
    </location>
</feature>
<dbReference type="STRING" id="83656.B1H18_05280"/>
<dbReference type="OrthoDB" id="4200847at2"/>
<feature type="signal peptide" evidence="3">
    <location>
        <begin position="1"/>
        <end position="36"/>
    </location>
</feature>
<accession>A0A1V4AE26</accession>
<gene>
    <name evidence="4" type="ORF">B1H18_05280</name>
</gene>
<evidence type="ECO:0000256" key="1">
    <source>
        <dbReference type="SAM" id="MobiDB-lite"/>
    </source>
</evidence>
<keyword evidence="2" id="KW-1133">Transmembrane helix</keyword>
<keyword evidence="3" id="KW-0732">Signal</keyword>
<feature type="transmembrane region" description="Helical" evidence="2">
    <location>
        <begin position="171"/>
        <end position="191"/>
    </location>
</feature>
<keyword evidence="2" id="KW-0472">Membrane</keyword>
<keyword evidence="2" id="KW-0812">Transmembrane</keyword>
<feature type="region of interest" description="Disordered" evidence="1">
    <location>
        <begin position="139"/>
        <end position="167"/>
    </location>
</feature>
<dbReference type="EMBL" id="MVFC01000003">
    <property type="protein sequence ID" value="OON81591.1"/>
    <property type="molecule type" value="Genomic_DNA"/>
</dbReference>
<dbReference type="Proteomes" id="UP000190539">
    <property type="component" value="Unassembled WGS sequence"/>
</dbReference>
<keyword evidence="5" id="KW-1185">Reference proteome</keyword>
<evidence type="ECO:0000256" key="2">
    <source>
        <dbReference type="SAM" id="Phobius"/>
    </source>
</evidence>